<keyword evidence="8" id="KW-1185">Reference proteome</keyword>
<accession>A0AA86QZ63</accession>
<dbReference type="InterPro" id="IPR052298">
    <property type="entry name" value="ZMYND10"/>
</dbReference>
<name>A0AA86QZ63_9EUKA</name>
<organism evidence="6">
    <name type="scientific">Hexamita inflata</name>
    <dbReference type="NCBI Taxonomy" id="28002"/>
    <lineage>
        <taxon>Eukaryota</taxon>
        <taxon>Metamonada</taxon>
        <taxon>Diplomonadida</taxon>
        <taxon>Hexamitidae</taxon>
        <taxon>Hexamitinae</taxon>
        <taxon>Hexamita</taxon>
    </lineage>
</organism>
<protein>
    <submittedName>
        <fullName evidence="6">MYND finger domain-containing protein</fullName>
    </submittedName>
    <submittedName>
        <fullName evidence="7">MYND_finger domain-containing protein</fullName>
    </submittedName>
</protein>
<comment type="caution">
    <text evidence="6">The sequence shown here is derived from an EMBL/GenBank/DDBJ whole genome shotgun (WGS) entry which is preliminary data.</text>
</comment>
<dbReference type="PROSITE" id="PS50865">
    <property type="entry name" value="ZF_MYND_2"/>
    <property type="match status" value="1"/>
</dbReference>
<evidence type="ECO:0000313" key="7">
    <source>
        <dbReference type="EMBL" id="CAL6113934.1"/>
    </source>
</evidence>
<reference evidence="6" key="1">
    <citation type="submission" date="2023-06" db="EMBL/GenBank/DDBJ databases">
        <authorList>
            <person name="Kurt Z."/>
        </authorList>
    </citation>
    <scope>NUCLEOTIDE SEQUENCE</scope>
</reference>
<keyword evidence="3" id="KW-0862">Zinc</keyword>
<evidence type="ECO:0000256" key="1">
    <source>
        <dbReference type="ARBA" id="ARBA00022723"/>
    </source>
</evidence>
<evidence type="ECO:0000313" key="6">
    <source>
        <dbReference type="EMBL" id="CAI9967320.1"/>
    </source>
</evidence>
<dbReference type="InterPro" id="IPR002893">
    <property type="entry name" value="Znf_MYND"/>
</dbReference>
<feature type="domain" description="MYND-type" evidence="5">
    <location>
        <begin position="443"/>
        <end position="479"/>
    </location>
</feature>
<keyword evidence="2 4" id="KW-0863">Zinc-finger</keyword>
<dbReference type="PANTHER" id="PTHR13244">
    <property type="entry name" value="ZINC FINGER MYND DOMAIN CONTAINING PROTEIN 10"/>
    <property type="match status" value="1"/>
</dbReference>
<dbReference type="AlphaFoldDB" id="A0AA86QZ63"/>
<proteinExistence type="predicted"/>
<evidence type="ECO:0000256" key="4">
    <source>
        <dbReference type="PROSITE-ProRule" id="PRU00134"/>
    </source>
</evidence>
<dbReference type="EMBL" id="CATOUU010001021">
    <property type="protein sequence ID" value="CAI9967320.1"/>
    <property type="molecule type" value="Genomic_DNA"/>
</dbReference>
<reference evidence="7 8" key="2">
    <citation type="submission" date="2024-07" db="EMBL/GenBank/DDBJ databases">
        <authorList>
            <person name="Akdeniz Z."/>
        </authorList>
    </citation>
    <scope>NUCLEOTIDE SEQUENCE [LARGE SCALE GENOMIC DNA]</scope>
</reference>
<evidence type="ECO:0000256" key="3">
    <source>
        <dbReference type="ARBA" id="ARBA00022833"/>
    </source>
</evidence>
<dbReference type="Pfam" id="PF01753">
    <property type="entry name" value="zf-MYND"/>
    <property type="match status" value="1"/>
</dbReference>
<keyword evidence="1" id="KW-0479">Metal-binding</keyword>
<dbReference type="PANTHER" id="PTHR13244:SF7">
    <property type="entry name" value="ZINC FINGER MYND DOMAIN-CONTAINING PROTEIN 10"/>
    <property type="match status" value="1"/>
</dbReference>
<evidence type="ECO:0000259" key="5">
    <source>
        <dbReference type="PROSITE" id="PS50865"/>
    </source>
</evidence>
<gene>
    <name evidence="6" type="ORF">HINF_LOCUS54965</name>
    <name evidence="7" type="ORF">HINF_LOCUS77739</name>
</gene>
<dbReference type="EMBL" id="CAXDID020000781">
    <property type="protein sequence ID" value="CAL6113934.1"/>
    <property type="molecule type" value="Genomic_DNA"/>
</dbReference>
<dbReference type="Proteomes" id="UP001642409">
    <property type="component" value="Unassembled WGS sequence"/>
</dbReference>
<evidence type="ECO:0000256" key="2">
    <source>
        <dbReference type="ARBA" id="ARBA00022771"/>
    </source>
</evidence>
<dbReference type="GO" id="GO:0005737">
    <property type="term" value="C:cytoplasm"/>
    <property type="evidence" value="ECO:0007669"/>
    <property type="project" value="TreeGrafter"/>
</dbReference>
<dbReference type="Gene3D" id="6.10.140.2220">
    <property type="match status" value="1"/>
</dbReference>
<sequence length="510" mass="59321">MSDDEILLNDQAVIMIKNIQKFQVYQLGSQEFLKQHSDLQKLNMQAHRNYAYDQDEWVSELFNTYDKWDALIFNLITCFQFRTQFMPTLMGLLQKAPEQHVQASILLYSILFHEAVILDLLATRAVDQLPQTKYQSELADYLTTKLDSALKNKFSFKSTDNTTLQLEMQSCENDLDFKCTMTAFILIRAFACQKLPLLTQYKIKSSRWHVKVAQILTANNLVYERTIEKNKIQKLQYYEDGNWLDYEKMTERHFKIFKTQGQLLVACLGLSMMQDQYSKSEAGIFDVLKSKINESMIDQLPQLKELKLFYERLSFSYLQQQNSDLDDYQKKVKQQFGIEEGPQRGDGVVMIDVVSPVYCQIETLNKQFTENKLKMNQIPDTESQKINVKSENGSISLSGGTVKTSATNEQIINTICIEIFTKIKAFNVNTQTLENDYDKVFPMCTCGQTAKFRCAKCKQIWYCGRECQVKDWKEHKKTCGSAQKKEEDEIQKLLKKIEQKGDKVEYDGVK</sequence>
<dbReference type="GO" id="GO:0008270">
    <property type="term" value="F:zinc ion binding"/>
    <property type="evidence" value="ECO:0007669"/>
    <property type="project" value="UniProtKB-KW"/>
</dbReference>
<evidence type="ECO:0000313" key="8">
    <source>
        <dbReference type="Proteomes" id="UP001642409"/>
    </source>
</evidence>
<dbReference type="SUPFAM" id="SSF144232">
    <property type="entry name" value="HIT/MYND zinc finger-like"/>
    <property type="match status" value="1"/>
</dbReference>